<evidence type="ECO:0000313" key="2">
    <source>
        <dbReference type="Proteomes" id="UP000501812"/>
    </source>
</evidence>
<dbReference type="CDD" id="cd06561">
    <property type="entry name" value="AlkD_like"/>
    <property type="match status" value="1"/>
</dbReference>
<dbReference type="EMBL" id="CP051774">
    <property type="protein sequence ID" value="QJE98548.1"/>
    <property type="molecule type" value="Genomic_DNA"/>
</dbReference>
<dbReference type="RefSeq" id="WP_169457035.1">
    <property type="nucleotide sequence ID" value="NZ_CP051774.1"/>
</dbReference>
<name>A0A858RQ78_9BACT</name>
<gene>
    <name evidence="1" type="ORF">HHL09_23115</name>
</gene>
<dbReference type="Gene3D" id="1.25.10.90">
    <property type="match status" value="1"/>
</dbReference>
<dbReference type="PANTHER" id="PTHR41291">
    <property type="entry name" value="DNA ALKYLATION REPAIR PROTEIN"/>
    <property type="match status" value="1"/>
</dbReference>
<organism evidence="1 2">
    <name type="scientific">Luteolibacter luteus</name>
    <dbReference type="NCBI Taxonomy" id="2728835"/>
    <lineage>
        <taxon>Bacteria</taxon>
        <taxon>Pseudomonadati</taxon>
        <taxon>Verrucomicrobiota</taxon>
        <taxon>Verrucomicrobiia</taxon>
        <taxon>Verrucomicrobiales</taxon>
        <taxon>Verrucomicrobiaceae</taxon>
        <taxon>Luteolibacter</taxon>
    </lineage>
</organism>
<proteinExistence type="predicted"/>
<protein>
    <submittedName>
        <fullName evidence="1">DNA alkylation repair protein</fullName>
    </submittedName>
</protein>
<sequence>MAKPAKRSGTKDGPIIADLQAALDWLKKHASKATLDGMARYAIPSDHAFGVAMRDVQALAKAIGKNHGLAAELWASGVYEARLLACYVDDPAQVTAKQMDAWACDFDNWAVVDTICFALFKRVPHAWEKIEKWAVKKDEFVKRGAFALLWALAGSADDDAPFFKALPLIEKAATDERNFVKKSVNMALRAIGKRSGPLHKAACDLSKRLAESSDASARWIGKDALKELSSASVMKRLDA</sequence>
<dbReference type="InterPro" id="IPR014825">
    <property type="entry name" value="DNA_alkylation"/>
</dbReference>
<accession>A0A858RQ78</accession>
<dbReference type="InterPro" id="IPR016024">
    <property type="entry name" value="ARM-type_fold"/>
</dbReference>
<dbReference type="Pfam" id="PF08713">
    <property type="entry name" value="DNA_alkylation"/>
    <property type="match status" value="1"/>
</dbReference>
<keyword evidence="2" id="KW-1185">Reference proteome</keyword>
<dbReference type="AlphaFoldDB" id="A0A858RQ78"/>
<dbReference type="KEGG" id="luo:HHL09_23115"/>
<dbReference type="PANTHER" id="PTHR41291:SF1">
    <property type="entry name" value="DNA ALKYLATION REPAIR PROTEIN"/>
    <property type="match status" value="1"/>
</dbReference>
<dbReference type="SUPFAM" id="SSF48371">
    <property type="entry name" value="ARM repeat"/>
    <property type="match status" value="1"/>
</dbReference>
<reference evidence="1 2" key="1">
    <citation type="submission" date="2020-04" db="EMBL/GenBank/DDBJ databases">
        <title>Luteolibacter sp. G-1-1-1 isolated from soil.</title>
        <authorList>
            <person name="Dahal R.H."/>
        </authorList>
    </citation>
    <scope>NUCLEOTIDE SEQUENCE [LARGE SCALE GENOMIC DNA]</scope>
    <source>
        <strain evidence="1 2">G-1-1-1</strain>
    </source>
</reference>
<dbReference type="Proteomes" id="UP000501812">
    <property type="component" value="Chromosome"/>
</dbReference>
<evidence type="ECO:0000313" key="1">
    <source>
        <dbReference type="EMBL" id="QJE98548.1"/>
    </source>
</evidence>